<evidence type="ECO:0000256" key="2">
    <source>
        <dbReference type="ARBA" id="ARBA00022452"/>
    </source>
</evidence>
<organism evidence="6">
    <name type="scientific">marine metagenome</name>
    <dbReference type="NCBI Taxonomy" id="408172"/>
    <lineage>
        <taxon>unclassified sequences</taxon>
        <taxon>metagenomes</taxon>
        <taxon>ecological metagenomes</taxon>
    </lineage>
</organism>
<protein>
    <submittedName>
        <fullName evidence="6">Uncharacterized protein</fullName>
    </submittedName>
</protein>
<evidence type="ECO:0000256" key="4">
    <source>
        <dbReference type="ARBA" id="ARBA00023136"/>
    </source>
</evidence>
<dbReference type="SUPFAM" id="SSF56954">
    <property type="entry name" value="Outer membrane efflux proteins (OEP)"/>
    <property type="match status" value="1"/>
</dbReference>
<keyword evidence="4" id="KW-0472">Membrane</keyword>
<accession>A0A383EG69</accession>
<dbReference type="InterPro" id="IPR051906">
    <property type="entry name" value="TolC-like"/>
</dbReference>
<proteinExistence type="predicted"/>
<dbReference type="PANTHER" id="PTHR30026">
    <property type="entry name" value="OUTER MEMBRANE PROTEIN TOLC"/>
    <property type="match status" value="1"/>
</dbReference>
<evidence type="ECO:0000256" key="1">
    <source>
        <dbReference type="ARBA" id="ARBA00004442"/>
    </source>
</evidence>
<dbReference type="EMBL" id="UINC01225701">
    <property type="protein sequence ID" value="SVE55882.1"/>
    <property type="molecule type" value="Genomic_DNA"/>
</dbReference>
<gene>
    <name evidence="6" type="ORF">METZ01_LOCUS508736</name>
</gene>
<feature type="non-terminal residue" evidence="6">
    <location>
        <position position="231"/>
    </location>
</feature>
<dbReference type="Gene3D" id="1.20.1600.10">
    <property type="entry name" value="Outer membrane efflux proteins (OEP)"/>
    <property type="match status" value="1"/>
</dbReference>
<dbReference type="GO" id="GO:0009279">
    <property type="term" value="C:cell outer membrane"/>
    <property type="evidence" value="ECO:0007669"/>
    <property type="project" value="UniProtKB-SubCell"/>
</dbReference>
<feature type="non-terminal residue" evidence="6">
    <location>
        <position position="1"/>
    </location>
</feature>
<dbReference type="GO" id="GO:0015562">
    <property type="term" value="F:efflux transmembrane transporter activity"/>
    <property type="evidence" value="ECO:0007669"/>
    <property type="project" value="InterPro"/>
</dbReference>
<keyword evidence="2" id="KW-1134">Transmembrane beta strand</keyword>
<evidence type="ECO:0000256" key="3">
    <source>
        <dbReference type="ARBA" id="ARBA00022692"/>
    </source>
</evidence>
<comment type="subcellular location">
    <subcellularLocation>
        <location evidence="1">Cell outer membrane</location>
    </subcellularLocation>
</comment>
<reference evidence="6" key="1">
    <citation type="submission" date="2018-05" db="EMBL/GenBank/DDBJ databases">
        <authorList>
            <person name="Lanie J.A."/>
            <person name="Ng W.-L."/>
            <person name="Kazmierczak K.M."/>
            <person name="Andrzejewski T.M."/>
            <person name="Davidsen T.M."/>
            <person name="Wayne K.J."/>
            <person name="Tettelin H."/>
            <person name="Glass J.I."/>
            <person name="Rusch D."/>
            <person name="Podicherti R."/>
            <person name="Tsui H.-C.T."/>
            <person name="Winkler M.E."/>
        </authorList>
    </citation>
    <scope>NUCLEOTIDE SEQUENCE</scope>
</reference>
<keyword evidence="3" id="KW-0812">Transmembrane</keyword>
<dbReference type="AlphaFoldDB" id="A0A383EG69"/>
<evidence type="ECO:0000313" key="6">
    <source>
        <dbReference type="EMBL" id="SVE55882.1"/>
    </source>
</evidence>
<dbReference type="GO" id="GO:0015288">
    <property type="term" value="F:porin activity"/>
    <property type="evidence" value="ECO:0007669"/>
    <property type="project" value="TreeGrafter"/>
</dbReference>
<evidence type="ECO:0000256" key="5">
    <source>
        <dbReference type="ARBA" id="ARBA00023237"/>
    </source>
</evidence>
<name>A0A383EG69_9ZZZZ</name>
<dbReference type="PANTHER" id="PTHR30026:SF23">
    <property type="entry name" value="TO APRF-PUTATIVE OUTER MEMBRANE EFFLUX PROTEIN OR SECRETED ALKALINE PHOSPHATASE-RELATED"/>
    <property type="match status" value="1"/>
</dbReference>
<sequence>ILSTELSDKTSISENKMIKEKEHRTQGSSIALSLKDTIVRTLTNNVKIAVEEFNSKVKTEKIIENQSEFDATFEFDLSIEENIQQQASAFSSPNKSRNNNISWDASFSQKLATGANYELSFTNKRNKSNSVTLGLNPNYSTGLEFSVTQPLLKNFGSNLNKRNIYIANNEVKISNYEFKNKVIDVISNVENIYWDLVFSIEDLKVKKKSLERAKDFERRVRAQVSVGVMAE</sequence>
<keyword evidence="5" id="KW-0998">Cell outer membrane</keyword>
<dbReference type="GO" id="GO:1990281">
    <property type="term" value="C:efflux pump complex"/>
    <property type="evidence" value="ECO:0007669"/>
    <property type="project" value="TreeGrafter"/>
</dbReference>